<reference evidence="2 3" key="1">
    <citation type="submission" date="2024-01" db="EMBL/GenBank/DDBJ databases">
        <title>A telomere-to-telomere, gap-free genome of sweet tea (Lithocarpus litseifolius).</title>
        <authorList>
            <person name="Zhou J."/>
        </authorList>
    </citation>
    <scope>NUCLEOTIDE SEQUENCE [LARGE SCALE GENOMIC DNA]</scope>
    <source>
        <strain evidence="2">Zhou-2022a</strain>
        <tissue evidence="2">Leaf</tissue>
    </source>
</reference>
<protein>
    <submittedName>
        <fullName evidence="2">Uncharacterized protein</fullName>
    </submittedName>
</protein>
<dbReference type="AlphaFoldDB" id="A0AAW2DMX8"/>
<feature type="compositionally biased region" description="Polar residues" evidence="1">
    <location>
        <begin position="45"/>
        <end position="63"/>
    </location>
</feature>
<keyword evidence="3" id="KW-1185">Reference proteome</keyword>
<accession>A0AAW2DMX8</accession>
<dbReference type="Proteomes" id="UP001459277">
    <property type="component" value="Unassembled WGS sequence"/>
</dbReference>
<evidence type="ECO:0000256" key="1">
    <source>
        <dbReference type="SAM" id="MobiDB-lite"/>
    </source>
</evidence>
<feature type="compositionally biased region" description="Polar residues" evidence="1">
    <location>
        <begin position="110"/>
        <end position="122"/>
    </location>
</feature>
<dbReference type="EMBL" id="JAZDWU010000002">
    <property type="protein sequence ID" value="KAL0010525.1"/>
    <property type="molecule type" value="Genomic_DNA"/>
</dbReference>
<evidence type="ECO:0000313" key="3">
    <source>
        <dbReference type="Proteomes" id="UP001459277"/>
    </source>
</evidence>
<name>A0AAW2DMX8_9ROSI</name>
<feature type="region of interest" description="Disordered" evidence="1">
    <location>
        <begin position="45"/>
        <end position="122"/>
    </location>
</feature>
<organism evidence="2 3">
    <name type="scientific">Lithocarpus litseifolius</name>
    <dbReference type="NCBI Taxonomy" id="425828"/>
    <lineage>
        <taxon>Eukaryota</taxon>
        <taxon>Viridiplantae</taxon>
        <taxon>Streptophyta</taxon>
        <taxon>Embryophyta</taxon>
        <taxon>Tracheophyta</taxon>
        <taxon>Spermatophyta</taxon>
        <taxon>Magnoliopsida</taxon>
        <taxon>eudicotyledons</taxon>
        <taxon>Gunneridae</taxon>
        <taxon>Pentapetalae</taxon>
        <taxon>rosids</taxon>
        <taxon>fabids</taxon>
        <taxon>Fagales</taxon>
        <taxon>Fagaceae</taxon>
        <taxon>Lithocarpus</taxon>
    </lineage>
</organism>
<proteinExistence type="predicted"/>
<feature type="compositionally biased region" description="Low complexity" evidence="1">
    <location>
        <begin position="76"/>
        <end position="92"/>
    </location>
</feature>
<gene>
    <name evidence="2" type="ORF">SO802_005633</name>
</gene>
<comment type="caution">
    <text evidence="2">The sequence shown here is derived from an EMBL/GenBank/DDBJ whole genome shotgun (WGS) entry which is preliminary data.</text>
</comment>
<sequence>MLWAPVDAPILLLDHAALGSSIGSSFQATLGSNFQATLGSSQNSDPITVHATASSSPNSNPFTSHALGSGFSPITGHAASDSSPSSNPSNGHATLGSGPSSGPTTVHAASHNNPTRHTASSKDPTTAFFNAVFFNAAPSSSSDSEDEAQLAIVVEISNDAKVLIDKEVSAFFQSPDNNLYMLPSIPELWFEALAVMEMGLSGWKWDGTSLLLGYVKWVLWCTEAILESMGANEFTEPDTVVAAERVRLY</sequence>
<evidence type="ECO:0000313" key="2">
    <source>
        <dbReference type="EMBL" id="KAL0010525.1"/>
    </source>
</evidence>